<keyword evidence="2" id="KW-1185">Reference proteome</keyword>
<organism evidence="1 2">
    <name type="scientific">Gongylonema pulchrum</name>
    <dbReference type="NCBI Taxonomy" id="637853"/>
    <lineage>
        <taxon>Eukaryota</taxon>
        <taxon>Metazoa</taxon>
        <taxon>Ecdysozoa</taxon>
        <taxon>Nematoda</taxon>
        <taxon>Chromadorea</taxon>
        <taxon>Rhabditida</taxon>
        <taxon>Spirurina</taxon>
        <taxon>Spiruromorpha</taxon>
        <taxon>Spiruroidea</taxon>
        <taxon>Gongylonematidae</taxon>
        <taxon>Gongylonema</taxon>
    </lineage>
</organism>
<dbReference type="Proteomes" id="UP000271098">
    <property type="component" value="Unassembled WGS sequence"/>
</dbReference>
<dbReference type="AlphaFoldDB" id="A0A3P7NRN6"/>
<gene>
    <name evidence="1" type="ORF">GPUH_LOCUS26401</name>
</gene>
<accession>A0A3P7NRN6</accession>
<dbReference type="EMBL" id="UYRT01110558">
    <property type="protein sequence ID" value="VDN45505.1"/>
    <property type="molecule type" value="Genomic_DNA"/>
</dbReference>
<evidence type="ECO:0000313" key="1">
    <source>
        <dbReference type="EMBL" id="VDN45505.1"/>
    </source>
</evidence>
<protein>
    <submittedName>
        <fullName evidence="1">Uncharacterized protein</fullName>
    </submittedName>
</protein>
<sequence>MRLVKQLKYLLCFSRSKPPIQKHLKSTNLWCRAPSRHLETIQ</sequence>
<evidence type="ECO:0000313" key="2">
    <source>
        <dbReference type="Proteomes" id="UP000271098"/>
    </source>
</evidence>
<name>A0A3P7NRN6_9BILA</name>
<reference evidence="1 2" key="1">
    <citation type="submission" date="2018-11" db="EMBL/GenBank/DDBJ databases">
        <authorList>
            <consortium name="Pathogen Informatics"/>
        </authorList>
    </citation>
    <scope>NUCLEOTIDE SEQUENCE [LARGE SCALE GENOMIC DNA]</scope>
</reference>
<proteinExistence type="predicted"/>